<evidence type="ECO:0000313" key="2">
    <source>
        <dbReference type="RefSeq" id="XP_009790097.1"/>
    </source>
</evidence>
<organism evidence="1 2">
    <name type="scientific">Nicotiana sylvestris</name>
    <name type="common">Wood tobacco</name>
    <name type="synonym">South American tobacco</name>
    <dbReference type="NCBI Taxonomy" id="4096"/>
    <lineage>
        <taxon>Eukaryota</taxon>
        <taxon>Viridiplantae</taxon>
        <taxon>Streptophyta</taxon>
        <taxon>Embryophyta</taxon>
        <taxon>Tracheophyta</taxon>
        <taxon>Spermatophyta</taxon>
        <taxon>Magnoliopsida</taxon>
        <taxon>eudicotyledons</taxon>
        <taxon>Gunneridae</taxon>
        <taxon>Pentapetalae</taxon>
        <taxon>asterids</taxon>
        <taxon>lamiids</taxon>
        <taxon>Solanales</taxon>
        <taxon>Solanaceae</taxon>
        <taxon>Nicotianoideae</taxon>
        <taxon>Nicotianeae</taxon>
        <taxon>Nicotiana</taxon>
    </lineage>
</organism>
<dbReference type="AlphaFoldDB" id="A0A1U7XDF8"/>
<dbReference type="Proteomes" id="UP000189701">
    <property type="component" value="Unplaced"/>
</dbReference>
<evidence type="ECO:0000313" key="1">
    <source>
        <dbReference type="Proteomes" id="UP000189701"/>
    </source>
</evidence>
<proteinExistence type="predicted"/>
<accession>A0A1U7XDF8</accession>
<gene>
    <name evidence="2" type="primary">LOC104237623</name>
</gene>
<sequence>MQLGGYCGKKTNFVCTISCTLLSCCVEECLRTISSIFILFFNSYSHENAILLTRDAILAVSLRKDLGLEWIKQFEGYSSIWLKDSLLLLDQDFHGVVEDTKWWIKTTVHSLQESEVFDWSNQFLLHKREKCRAAKTDPLQRECSYSSGRGAFIIDCWCNGRGNKAISSEATDMGYFDAKTVTILDRIVTPVGSRGFSKFCVLSSTVFPI</sequence>
<dbReference type="RefSeq" id="XP_009790097.1">
    <property type="nucleotide sequence ID" value="XM_009791795.1"/>
</dbReference>
<keyword evidence="1" id="KW-1185">Reference proteome</keyword>
<name>A0A1U7XDF8_NICSY</name>
<protein>
    <submittedName>
        <fullName evidence="2">Uncharacterized protein LOC104237623</fullName>
    </submittedName>
</protein>
<reference evidence="2" key="2">
    <citation type="submission" date="2025-08" db="UniProtKB">
        <authorList>
            <consortium name="RefSeq"/>
        </authorList>
    </citation>
    <scope>IDENTIFICATION</scope>
    <source>
        <tissue evidence="2">Leaf</tissue>
    </source>
</reference>
<reference evidence="1" key="1">
    <citation type="journal article" date="2013" name="Genome Biol.">
        <title>Reference genomes and transcriptomes of Nicotiana sylvestris and Nicotiana tomentosiformis.</title>
        <authorList>
            <person name="Sierro N."/>
            <person name="Battey J.N."/>
            <person name="Ouadi S."/>
            <person name="Bovet L."/>
            <person name="Goepfert S."/>
            <person name="Bakaher N."/>
            <person name="Peitsch M.C."/>
            <person name="Ivanov N.V."/>
        </authorList>
    </citation>
    <scope>NUCLEOTIDE SEQUENCE [LARGE SCALE GENOMIC DNA]</scope>
</reference>